<dbReference type="AlphaFoldDB" id="A0A238WJC2"/>
<reference evidence="1 2" key="1">
    <citation type="submission" date="2017-06" db="EMBL/GenBank/DDBJ databases">
        <authorList>
            <person name="Kim H.J."/>
            <person name="Triplett B.A."/>
        </authorList>
    </citation>
    <scope>NUCLEOTIDE SEQUENCE [LARGE SCALE GENOMIC DNA]</scope>
    <source>
        <strain evidence="1 2">DSM 29150</strain>
    </source>
</reference>
<proteinExistence type="predicted"/>
<dbReference type="InterPro" id="IPR036583">
    <property type="entry name" value="23S_rRNA_IVS_sf"/>
</dbReference>
<gene>
    <name evidence="1" type="ORF">SAMN06265371_103253</name>
</gene>
<sequence>MKNDNVVQVKSYSFAIRIVEVYKYLISEKKEFVLSKQLLRSGTSIGANVEEAIGGQSRKDFFAKLTIAYKEARESHYWIRLLKDTNYLTEEQFNSLIIDIEELLKIIASIQKTIRNS</sequence>
<dbReference type="RefSeq" id="WP_089380918.1">
    <property type="nucleotide sequence ID" value="NZ_FZNT01000003.1"/>
</dbReference>
<keyword evidence="2" id="KW-1185">Reference proteome</keyword>
<dbReference type="NCBIfam" id="TIGR02436">
    <property type="entry name" value="four helix bundle protein"/>
    <property type="match status" value="1"/>
</dbReference>
<dbReference type="PIRSF" id="PIRSF035652">
    <property type="entry name" value="CHP02436"/>
    <property type="match status" value="1"/>
</dbReference>
<evidence type="ECO:0000313" key="2">
    <source>
        <dbReference type="Proteomes" id="UP000198384"/>
    </source>
</evidence>
<dbReference type="Gene3D" id="1.20.1440.60">
    <property type="entry name" value="23S rRNA-intervening sequence"/>
    <property type="match status" value="1"/>
</dbReference>
<dbReference type="Pfam" id="PF05635">
    <property type="entry name" value="23S_rRNA_IVP"/>
    <property type="match status" value="1"/>
</dbReference>
<dbReference type="PANTHER" id="PTHR38471">
    <property type="entry name" value="FOUR HELIX BUNDLE PROTEIN"/>
    <property type="match status" value="1"/>
</dbReference>
<dbReference type="OrthoDB" id="285993at2"/>
<name>A0A238WJC2_9FLAO</name>
<protein>
    <submittedName>
        <fullName evidence="1">Four helix bundle protein</fullName>
    </submittedName>
</protein>
<dbReference type="Proteomes" id="UP000198384">
    <property type="component" value="Unassembled WGS sequence"/>
</dbReference>
<accession>A0A238WJC2</accession>
<dbReference type="PANTHER" id="PTHR38471:SF2">
    <property type="entry name" value="FOUR HELIX BUNDLE PROTEIN"/>
    <property type="match status" value="1"/>
</dbReference>
<evidence type="ECO:0000313" key="1">
    <source>
        <dbReference type="EMBL" id="SNR46334.1"/>
    </source>
</evidence>
<dbReference type="InterPro" id="IPR012657">
    <property type="entry name" value="23S_rRNA-intervening_sequence"/>
</dbReference>
<organism evidence="1 2">
    <name type="scientific">Lutibacter agarilyticus</name>
    <dbReference type="NCBI Taxonomy" id="1109740"/>
    <lineage>
        <taxon>Bacteria</taxon>
        <taxon>Pseudomonadati</taxon>
        <taxon>Bacteroidota</taxon>
        <taxon>Flavobacteriia</taxon>
        <taxon>Flavobacteriales</taxon>
        <taxon>Flavobacteriaceae</taxon>
        <taxon>Lutibacter</taxon>
    </lineage>
</organism>
<dbReference type="EMBL" id="FZNT01000003">
    <property type="protein sequence ID" value="SNR46334.1"/>
    <property type="molecule type" value="Genomic_DNA"/>
</dbReference>
<dbReference type="SUPFAM" id="SSF158446">
    <property type="entry name" value="IVS-encoded protein-like"/>
    <property type="match status" value="1"/>
</dbReference>